<dbReference type="PANTHER" id="PTHR13003">
    <property type="entry name" value="NUP107-RELATED"/>
    <property type="match status" value="1"/>
</dbReference>
<evidence type="ECO:0000313" key="13">
    <source>
        <dbReference type="RefSeq" id="XP_051858295.1"/>
    </source>
</evidence>
<keyword evidence="10" id="KW-0175">Coiled coil</keyword>
<comment type="function">
    <text evidence="9">Functions as a component of the nuclear pore complex (NPC).</text>
</comment>
<feature type="coiled-coil region" evidence="10">
    <location>
        <begin position="734"/>
        <end position="761"/>
    </location>
</feature>
<dbReference type="FunFam" id="1.10.3450.20:FF:000001">
    <property type="entry name" value="Nuclear pore complex protein"/>
    <property type="match status" value="1"/>
</dbReference>
<reference evidence="13" key="1">
    <citation type="submission" date="2025-08" db="UniProtKB">
        <authorList>
            <consortium name="RefSeq"/>
        </authorList>
    </citation>
    <scope>IDENTIFICATION</scope>
    <source>
        <strain evidence="13">15112-1751.03</strain>
        <tissue evidence="13">Whole Adult</tissue>
    </source>
</reference>
<dbReference type="PANTHER" id="PTHR13003:SF2">
    <property type="entry name" value="NUCLEAR PORE COMPLEX PROTEIN NUP107"/>
    <property type="match status" value="1"/>
</dbReference>
<evidence type="ECO:0000256" key="11">
    <source>
        <dbReference type="SAM" id="MobiDB-lite"/>
    </source>
</evidence>
<dbReference type="GO" id="GO:0006406">
    <property type="term" value="P:mRNA export from nucleus"/>
    <property type="evidence" value="ECO:0007669"/>
    <property type="project" value="TreeGrafter"/>
</dbReference>
<evidence type="ECO:0000256" key="5">
    <source>
        <dbReference type="ARBA" id="ARBA00023010"/>
    </source>
</evidence>
<evidence type="ECO:0000256" key="9">
    <source>
        <dbReference type="RuleBase" id="RU365072"/>
    </source>
</evidence>
<dbReference type="Proteomes" id="UP000515160">
    <property type="component" value="Chromosome 2L"/>
</dbReference>
<evidence type="ECO:0000256" key="4">
    <source>
        <dbReference type="ARBA" id="ARBA00022927"/>
    </source>
</evidence>
<keyword evidence="5 9" id="KW-0811">Translocation</keyword>
<keyword evidence="2 9" id="KW-0813">Transport</keyword>
<evidence type="ECO:0000256" key="7">
    <source>
        <dbReference type="ARBA" id="ARBA00023136"/>
    </source>
</evidence>
<dbReference type="InterPro" id="IPR007252">
    <property type="entry name" value="Nup84/Nup107"/>
</dbReference>
<keyword evidence="3" id="KW-0509">mRNA transport</keyword>
<comment type="subcellular location">
    <subcellularLocation>
        <location evidence="9">Nucleus</location>
        <location evidence="9">Nuclear pore complex</location>
    </subcellularLocation>
    <subcellularLocation>
        <location evidence="9">Nucleus membrane</location>
    </subcellularLocation>
</comment>
<sequence length="881" mass="101082">MDSSYQARRGGLLRQPLNSTSHNQTHNLSITLLPEEQEMLRNTSVGALGLQSRLQRSTYNPLQDVSSLSGDTSQMLEDMDDADRGRSKVDALFTQFLEVLQAHNNDNETLDVVQQLAQACSQVVEQLELEMQRGVGGSQGAKQREQSIQWLKQEINTWRLLHALYYDRLLLQNDQQADEDMQDGPMLGGSEKEVIQQLYAINAPLREYQLVVDWLEKSYDQHQHQSMALQSHDRMMAWENTLFQLENMQGAAFGRRGDDICKQLDPDAPVREKQPLHALDMEDNARLSRAIFAAIRSGHIEDALKLCKHYGQTWRAAILEGWRLHEDPNYEQHGSSLSGGGHEKLPIEGNPRRDVWKRCAWLLADSKKYDEYTRATAGIFCGHLGALQTLLQGSWQDLLWAYIKVQIDIRVESEIRGCCLKRYQPMPDEYWNGKMTLEQIFDELHVAKDVGVRDYAQGQLGVIQQHLILDTCGELLQHMCRWLDKEQGQLQPHQLRFMAHIVLFMRQIGRIEQTAQQQLAERIIAAYVEALIQREQPTEIAYYSAGLSNKLQVQLYSKFLSQLENKRERELALDAALQAGLDVEQITRHTVETIRLASTPPTALGAPLAGEVSASDRRKIQSLEYLTHLMEQRGELVWQANAMMRHYLASQKLECVRLAFAMVPHDLINQLIKIYGSLDNLPAREECSLKEYLCYNVYLMGINSFNEWTRLQQTQPQPPQQSGQKLGQENFTERMNAEHKEQTYRSELARWQQKLKEQSKATTDALFNVLLFPEKGWLNDPFVSKPPENAASLQWEHRQLQLEKLRSICLPEVALLLHEVLLKSGDYAGCVRLADEIADERRQLYKVYTKHKLAELLAKIADASLLLLNNKLDPWGYPITA</sequence>
<dbReference type="GO" id="GO:0006606">
    <property type="term" value="P:protein import into nucleus"/>
    <property type="evidence" value="ECO:0007669"/>
    <property type="project" value="TreeGrafter"/>
</dbReference>
<keyword evidence="8 9" id="KW-0539">Nucleus</keyword>
<keyword evidence="12" id="KW-1185">Reference proteome</keyword>
<proteinExistence type="inferred from homology"/>
<protein>
    <recommendedName>
        <fullName evidence="9">Nuclear pore complex protein</fullName>
    </recommendedName>
</protein>
<evidence type="ECO:0000256" key="8">
    <source>
        <dbReference type="ARBA" id="ARBA00023242"/>
    </source>
</evidence>
<evidence type="ECO:0000313" key="12">
    <source>
        <dbReference type="Proteomes" id="UP000515160"/>
    </source>
</evidence>
<dbReference type="GeneID" id="127565126"/>
<dbReference type="GO" id="GO:0031965">
    <property type="term" value="C:nuclear membrane"/>
    <property type="evidence" value="ECO:0007669"/>
    <property type="project" value="UniProtKB-SubCell"/>
</dbReference>
<keyword evidence="6 9" id="KW-0906">Nuclear pore complex</keyword>
<accession>A0A9C6W7V8</accession>
<evidence type="ECO:0000256" key="2">
    <source>
        <dbReference type="ARBA" id="ARBA00022448"/>
    </source>
</evidence>
<dbReference type="GO" id="GO:0000973">
    <property type="term" value="P:post-transcriptional tethering of RNA polymerase II gene DNA at nuclear periphery"/>
    <property type="evidence" value="ECO:0007669"/>
    <property type="project" value="TreeGrafter"/>
</dbReference>
<dbReference type="Pfam" id="PF04121">
    <property type="entry name" value="Nup84_Nup100"/>
    <property type="match status" value="1"/>
</dbReference>
<dbReference type="AlphaFoldDB" id="A0A9C6W7V8"/>
<gene>
    <name evidence="13" type="primary">LOC127565126</name>
</gene>
<comment type="subunit">
    <text evidence="9">Part of the nuclear pore complex (NPC).</text>
</comment>
<comment type="similarity">
    <text evidence="1 9">Belongs to the nucleoporin Nup84/Nup107 family.</text>
</comment>
<evidence type="ECO:0000256" key="10">
    <source>
        <dbReference type="SAM" id="Coils"/>
    </source>
</evidence>
<evidence type="ECO:0000256" key="1">
    <source>
        <dbReference type="ARBA" id="ARBA00009510"/>
    </source>
</evidence>
<dbReference type="CTD" id="57122"/>
<organism evidence="12 13">
    <name type="scientific">Drosophila albomicans</name>
    <name type="common">Fruit fly</name>
    <dbReference type="NCBI Taxonomy" id="7291"/>
    <lineage>
        <taxon>Eukaryota</taxon>
        <taxon>Metazoa</taxon>
        <taxon>Ecdysozoa</taxon>
        <taxon>Arthropoda</taxon>
        <taxon>Hexapoda</taxon>
        <taxon>Insecta</taxon>
        <taxon>Pterygota</taxon>
        <taxon>Neoptera</taxon>
        <taxon>Endopterygota</taxon>
        <taxon>Diptera</taxon>
        <taxon>Brachycera</taxon>
        <taxon>Muscomorpha</taxon>
        <taxon>Ephydroidea</taxon>
        <taxon>Drosophilidae</taxon>
        <taxon>Drosophila</taxon>
    </lineage>
</organism>
<dbReference type="OrthoDB" id="3098at2759"/>
<dbReference type="Gene3D" id="1.20.190.50">
    <property type="match status" value="1"/>
</dbReference>
<name>A0A9C6W7V8_DROAB</name>
<evidence type="ECO:0000256" key="6">
    <source>
        <dbReference type="ARBA" id="ARBA00023132"/>
    </source>
</evidence>
<keyword evidence="4" id="KW-0653">Protein transport</keyword>
<dbReference type="GO" id="GO:0017056">
    <property type="term" value="F:structural constituent of nuclear pore"/>
    <property type="evidence" value="ECO:0007669"/>
    <property type="project" value="UniProtKB-UniRule"/>
</dbReference>
<feature type="region of interest" description="Disordered" evidence="11">
    <location>
        <begin position="1"/>
        <end position="23"/>
    </location>
</feature>
<evidence type="ECO:0000256" key="3">
    <source>
        <dbReference type="ARBA" id="ARBA00022816"/>
    </source>
</evidence>
<keyword evidence="7 9" id="KW-0472">Membrane</keyword>
<dbReference type="RefSeq" id="XP_051858295.1">
    <property type="nucleotide sequence ID" value="XM_052002335.1"/>
</dbReference>
<dbReference type="Gene3D" id="1.10.3450.20">
    <property type="match status" value="1"/>
</dbReference>
<dbReference type="GO" id="GO:0031080">
    <property type="term" value="C:nuclear pore outer ring"/>
    <property type="evidence" value="ECO:0007669"/>
    <property type="project" value="TreeGrafter"/>
</dbReference>